<dbReference type="OrthoDB" id="9815712at2"/>
<evidence type="ECO:0000256" key="2">
    <source>
        <dbReference type="ARBA" id="ARBA00011469"/>
    </source>
</evidence>
<keyword evidence="4" id="KW-1003">Cell membrane</keyword>
<keyword evidence="11" id="KW-0472">Membrane</keyword>
<evidence type="ECO:0000313" key="20">
    <source>
        <dbReference type="Proteomes" id="UP000255207"/>
    </source>
</evidence>
<evidence type="ECO:0000313" key="19">
    <source>
        <dbReference type="EMBL" id="RDJ22236.1"/>
    </source>
</evidence>
<dbReference type="AlphaFoldDB" id="A0A370L3H4"/>
<comment type="subunit">
    <text evidence="2">The complex is composed of two ATP-binding proteins (GsiA), two transmembrane proteins (GsiC and GsiD) and a solute-binding protein (GsiB).</text>
</comment>
<evidence type="ECO:0000256" key="14">
    <source>
        <dbReference type="ARBA" id="ARBA00039050"/>
    </source>
</evidence>
<evidence type="ECO:0000256" key="11">
    <source>
        <dbReference type="ARBA" id="ARBA00023136"/>
    </source>
</evidence>
<sequence length="345" mass="36865">MSAVANDPRDRGGAGTPLLDVRGLVKHFGGKGGLFGRTGSVVRAVDGIDFSVAKGETLGIVGESGCGKSTTARLVMQIIKPDAGDILFDGEAVGSAALDLKAFRRQVQMVFQDSYASLNPRLTVEDTVAFGPRIHGASAAASIATAHDLLHRVGLEPRRFAGRYPHEISGGQRQRVNIARALSLEPRLLILDEAVSALDKSVEAQVLNLLLDLKRDFGLTYMFITHDLNVVRFMSDRIMVMYLGKVAEVGPSEPIFEKPGHPYTAALLSSMPSMDPDNLTQEAPLTGDPPNPINPPSGCRFHPRCKMASTLCSHAEPELAEASPLHLAACHLVDPQSGHPRLAAA</sequence>
<evidence type="ECO:0000256" key="6">
    <source>
        <dbReference type="ARBA" id="ARBA00022737"/>
    </source>
</evidence>
<name>A0A370L3H4_9HYPH</name>
<evidence type="ECO:0000256" key="1">
    <source>
        <dbReference type="ARBA" id="ARBA00004417"/>
    </source>
</evidence>
<feature type="domain" description="ABC transporter" evidence="18">
    <location>
        <begin position="19"/>
        <end position="268"/>
    </location>
</feature>
<dbReference type="PANTHER" id="PTHR43776">
    <property type="entry name" value="TRANSPORT ATP-BINDING PROTEIN"/>
    <property type="match status" value="1"/>
</dbReference>
<dbReference type="InterPro" id="IPR003593">
    <property type="entry name" value="AAA+_ATPase"/>
</dbReference>
<comment type="catalytic activity">
    <reaction evidence="16">
        <text>glutathione(out) + ATP + H2O = glutathione(in) + ADP + phosphate + H(+)</text>
        <dbReference type="Rhea" id="RHEA:29791"/>
        <dbReference type="ChEBI" id="CHEBI:15377"/>
        <dbReference type="ChEBI" id="CHEBI:15378"/>
        <dbReference type="ChEBI" id="CHEBI:30616"/>
        <dbReference type="ChEBI" id="CHEBI:43474"/>
        <dbReference type="ChEBI" id="CHEBI:57925"/>
        <dbReference type="ChEBI" id="CHEBI:456216"/>
        <dbReference type="EC" id="7.4.2.10"/>
    </reaction>
</comment>
<evidence type="ECO:0000256" key="3">
    <source>
        <dbReference type="ARBA" id="ARBA00022448"/>
    </source>
</evidence>
<dbReference type="CDD" id="cd03257">
    <property type="entry name" value="ABC_NikE_OppD_transporters"/>
    <property type="match status" value="1"/>
</dbReference>
<dbReference type="InterPro" id="IPR013563">
    <property type="entry name" value="Oligopep_ABC_C"/>
</dbReference>
<dbReference type="GO" id="GO:0055085">
    <property type="term" value="P:transmembrane transport"/>
    <property type="evidence" value="ECO:0007669"/>
    <property type="project" value="UniProtKB-ARBA"/>
</dbReference>
<evidence type="ECO:0000256" key="12">
    <source>
        <dbReference type="ARBA" id="ARBA00037530"/>
    </source>
</evidence>
<comment type="similarity">
    <text evidence="13">Belongs to the ABC transporter superfamily. Glutathione importer (TC 3.A.1.5.11) family.</text>
</comment>
<evidence type="ECO:0000256" key="10">
    <source>
        <dbReference type="ARBA" id="ARBA00022967"/>
    </source>
</evidence>
<evidence type="ECO:0000256" key="9">
    <source>
        <dbReference type="ARBA" id="ARBA00022840"/>
    </source>
</evidence>
<dbReference type="GO" id="GO:0016887">
    <property type="term" value="F:ATP hydrolysis activity"/>
    <property type="evidence" value="ECO:0007669"/>
    <property type="project" value="InterPro"/>
</dbReference>
<dbReference type="GO" id="GO:0005524">
    <property type="term" value="F:ATP binding"/>
    <property type="evidence" value="ECO:0007669"/>
    <property type="project" value="UniProtKB-KW"/>
</dbReference>
<evidence type="ECO:0000256" key="7">
    <source>
        <dbReference type="ARBA" id="ARBA00022741"/>
    </source>
</evidence>
<keyword evidence="20" id="KW-1185">Reference proteome</keyword>
<gene>
    <name evidence="19" type="ORF">DWE98_20285</name>
</gene>
<comment type="caution">
    <text evidence="19">The sequence shown here is derived from an EMBL/GenBank/DDBJ whole genome shotgun (WGS) entry which is preliminary data.</text>
</comment>
<dbReference type="InterPro" id="IPR050319">
    <property type="entry name" value="ABC_transp_ATP-bind"/>
</dbReference>
<keyword evidence="9 19" id="KW-0067">ATP-binding</keyword>
<dbReference type="Pfam" id="PF08352">
    <property type="entry name" value="oligo_HPY"/>
    <property type="match status" value="1"/>
</dbReference>
<evidence type="ECO:0000256" key="4">
    <source>
        <dbReference type="ARBA" id="ARBA00022475"/>
    </source>
</evidence>
<dbReference type="PANTHER" id="PTHR43776:SF15">
    <property type="entry name" value="GLUTATHIONE IMPORT ATP-BINDING PROTEIN GSIA"/>
    <property type="match status" value="1"/>
</dbReference>
<accession>A0A370L3H4</accession>
<dbReference type="RefSeq" id="WP_114831115.1">
    <property type="nucleotide sequence ID" value="NZ_QQTO01000034.1"/>
</dbReference>
<evidence type="ECO:0000256" key="5">
    <source>
        <dbReference type="ARBA" id="ARBA00022519"/>
    </source>
</evidence>
<dbReference type="GO" id="GO:0015833">
    <property type="term" value="P:peptide transport"/>
    <property type="evidence" value="ECO:0007669"/>
    <property type="project" value="InterPro"/>
</dbReference>
<evidence type="ECO:0000256" key="17">
    <source>
        <dbReference type="SAM" id="MobiDB-lite"/>
    </source>
</evidence>
<dbReference type="EMBL" id="QQTP01000011">
    <property type="protein sequence ID" value="RDJ22236.1"/>
    <property type="molecule type" value="Genomic_DNA"/>
</dbReference>
<dbReference type="SMART" id="SM00382">
    <property type="entry name" value="AAA"/>
    <property type="match status" value="1"/>
</dbReference>
<comment type="subcellular location">
    <subcellularLocation>
        <location evidence="1">Cell inner membrane</location>
        <topology evidence="1">Peripheral membrane protein</topology>
    </subcellularLocation>
</comment>
<dbReference type="Proteomes" id="UP000255207">
    <property type="component" value="Unassembled WGS sequence"/>
</dbReference>
<evidence type="ECO:0000259" key="18">
    <source>
        <dbReference type="PROSITE" id="PS50893"/>
    </source>
</evidence>
<keyword evidence="6" id="KW-0677">Repeat</keyword>
<keyword evidence="10" id="KW-1278">Translocase</keyword>
<evidence type="ECO:0000256" key="8">
    <source>
        <dbReference type="ARBA" id="ARBA00022801"/>
    </source>
</evidence>
<keyword evidence="8" id="KW-0378">Hydrolase</keyword>
<keyword evidence="5" id="KW-0997">Cell inner membrane</keyword>
<dbReference type="PROSITE" id="PS50893">
    <property type="entry name" value="ABC_TRANSPORTER_2"/>
    <property type="match status" value="1"/>
</dbReference>
<dbReference type="EC" id="7.4.2.10" evidence="14"/>
<dbReference type="NCBIfam" id="TIGR01727">
    <property type="entry name" value="oligo_HPY"/>
    <property type="match status" value="1"/>
</dbReference>
<organism evidence="19 20">
    <name type="scientific">Bosea caraganae</name>
    <dbReference type="NCBI Taxonomy" id="2763117"/>
    <lineage>
        <taxon>Bacteria</taxon>
        <taxon>Pseudomonadati</taxon>
        <taxon>Pseudomonadota</taxon>
        <taxon>Alphaproteobacteria</taxon>
        <taxon>Hyphomicrobiales</taxon>
        <taxon>Boseaceae</taxon>
        <taxon>Bosea</taxon>
    </lineage>
</organism>
<reference evidence="20" key="1">
    <citation type="submission" date="2018-07" db="EMBL/GenBank/DDBJ databases">
        <authorList>
            <person name="Safronova V.I."/>
            <person name="Chirak E.R."/>
            <person name="Sazanova A.L."/>
        </authorList>
    </citation>
    <scope>NUCLEOTIDE SEQUENCE [LARGE SCALE GENOMIC DNA]</scope>
    <source>
        <strain evidence="20">RCAM04685</strain>
    </source>
</reference>
<proteinExistence type="inferred from homology"/>
<protein>
    <recommendedName>
        <fullName evidence="15">Glutathione import ATP-binding protein GsiA</fullName>
        <ecNumber evidence="14">7.4.2.10</ecNumber>
    </recommendedName>
</protein>
<dbReference type="GO" id="GO:0005886">
    <property type="term" value="C:plasma membrane"/>
    <property type="evidence" value="ECO:0007669"/>
    <property type="project" value="UniProtKB-SubCell"/>
</dbReference>
<dbReference type="Pfam" id="PF00005">
    <property type="entry name" value="ABC_tran"/>
    <property type="match status" value="1"/>
</dbReference>
<comment type="function">
    <text evidence="12">Part of the ABC transporter complex GsiABCD involved in glutathione import. Responsible for energy coupling to the transport system.</text>
</comment>
<evidence type="ECO:0000256" key="15">
    <source>
        <dbReference type="ARBA" id="ARBA00041187"/>
    </source>
</evidence>
<dbReference type="FunFam" id="3.40.50.300:FF:000016">
    <property type="entry name" value="Oligopeptide ABC transporter ATP-binding component"/>
    <property type="match status" value="1"/>
</dbReference>
<evidence type="ECO:0000256" key="13">
    <source>
        <dbReference type="ARBA" id="ARBA00038416"/>
    </source>
</evidence>
<dbReference type="InterPro" id="IPR027417">
    <property type="entry name" value="P-loop_NTPase"/>
</dbReference>
<feature type="region of interest" description="Disordered" evidence="17">
    <location>
        <begin position="272"/>
        <end position="298"/>
    </location>
</feature>
<dbReference type="PROSITE" id="PS00211">
    <property type="entry name" value="ABC_TRANSPORTER_1"/>
    <property type="match status" value="1"/>
</dbReference>
<keyword evidence="7" id="KW-0547">Nucleotide-binding</keyword>
<dbReference type="SUPFAM" id="SSF52540">
    <property type="entry name" value="P-loop containing nucleoside triphosphate hydrolases"/>
    <property type="match status" value="1"/>
</dbReference>
<evidence type="ECO:0000256" key="16">
    <source>
        <dbReference type="ARBA" id="ARBA00047640"/>
    </source>
</evidence>
<dbReference type="InterPro" id="IPR017871">
    <property type="entry name" value="ABC_transporter-like_CS"/>
</dbReference>
<keyword evidence="3" id="KW-0813">Transport</keyword>
<dbReference type="InterPro" id="IPR003439">
    <property type="entry name" value="ABC_transporter-like_ATP-bd"/>
</dbReference>
<dbReference type="Gene3D" id="3.40.50.300">
    <property type="entry name" value="P-loop containing nucleotide triphosphate hydrolases"/>
    <property type="match status" value="1"/>
</dbReference>